<keyword evidence="2" id="KW-0472">Membrane</keyword>
<dbReference type="InterPro" id="IPR050879">
    <property type="entry name" value="Acyltransferase_3"/>
</dbReference>
<feature type="region of interest" description="Disordered" evidence="1">
    <location>
        <begin position="437"/>
        <end position="463"/>
    </location>
</feature>
<feature type="transmembrane region" description="Helical" evidence="2">
    <location>
        <begin position="290"/>
        <end position="309"/>
    </location>
</feature>
<dbReference type="EMBL" id="BOOY01000029">
    <property type="protein sequence ID" value="GIJ04658.1"/>
    <property type="molecule type" value="Genomic_DNA"/>
</dbReference>
<evidence type="ECO:0000259" key="3">
    <source>
        <dbReference type="Pfam" id="PF01757"/>
    </source>
</evidence>
<dbReference type="Pfam" id="PF01757">
    <property type="entry name" value="Acyl_transf_3"/>
    <property type="match status" value="1"/>
</dbReference>
<feature type="transmembrane region" description="Helical" evidence="2">
    <location>
        <begin position="205"/>
        <end position="225"/>
    </location>
</feature>
<feature type="transmembrane region" description="Helical" evidence="2">
    <location>
        <begin position="390"/>
        <end position="411"/>
    </location>
</feature>
<dbReference type="AlphaFoldDB" id="A0A8J3YBG1"/>
<dbReference type="Proteomes" id="UP000652013">
    <property type="component" value="Unassembled WGS sequence"/>
</dbReference>
<dbReference type="RefSeq" id="WP_203939887.1">
    <property type="nucleotide sequence ID" value="NZ_BAAAGJ010000005.1"/>
</dbReference>
<feature type="transmembrane region" description="Helical" evidence="2">
    <location>
        <begin position="263"/>
        <end position="281"/>
    </location>
</feature>
<feature type="transmembrane region" description="Helical" evidence="2">
    <location>
        <begin position="351"/>
        <end position="370"/>
    </location>
</feature>
<dbReference type="PANTHER" id="PTHR23028">
    <property type="entry name" value="ACETYLTRANSFERASE"/>
    <property type="match status" value="1"/>
</dbReference>
<accession>A0A8J3YBG1</accession>
<feature type="domain" description="Acyltransferase 3" evidence="3">
    <location>
        <begin position="22"/>
        <end position="408"/>
    </location>
</feature>
<keyword evidence="2" id="KW-0812">Transmembrane</keyword>
<feature type="compositionally biased region" description="Basic and acidic residues" evidence="1">
    <location>
        <begin position="454"/>
        <end position="463"/>
    </location>
</feature>
<feature type="transmembrane region" description="Helical" evidence="2">
    <location>
        <begin position="175"/>
        <end position="193"/>
    </location>
</feature>
<name>A0A8J3YBG1_9ACTN</name>
<feature type="transmembrane region" description="Helical" evidence="2">
    <location>
        <begin position="232"/>
        <end position="251"/>
    </location>
</feature>
<dbReference type="GO" id="GO:0016747">
    <property type="term" value="F:acyltransferase activity, transferring groups other than amino-acyl groups"/>
    <property type="evidence" value="ECO:0007669"/>
    <property type="project" value="InterPro"/>
</dbReference>
<reference evidence="4" key="1">
    <citation type="submission" date="2021-01" db="EMBL/GenBank/DDBJ databases">
        <title>Whole genome shotgun sequence of Spirilliplanes yamanashiensis NBRC 15828.</title>
        <authorList>
            <person name="Komaki H."/>
            <person name="Tamura T."/>
        </authorList>
    </citation>
    <scope>NUCLEOTIDE SEQUENCE</scope>
    <source>
        <strain evidence="4">NBRC 15828</strain>
    </source>
</reference>
<feature type="transmembrane region" description="Helical" evidence="2">
    <location>
        <begin position="321"/>
        <end position="344"/>
    </location>
</feature>
<dbReference type="InterPro" id="IPR002656">
    <property type="entry name" value="Acyl_transf_3_dom"/>
</dbReference>
<feature type="transmembrane region" description="Helical" evidence="2">
    <location>
        <begin position="96"/>
        <end position="115"/>
    </location>
</feature>
<dbReference type="PANTHER" id="PTHR23028:SF53">
    <property type="entry name" value="ACYL_TRANSF_3 DOMAIN-CONTAINING PROTEIN"/>
    <property type="match status" value="1"/>
</dbReference>
<proteinExistence type="predicted"/>
<comment type="caution">
    <text evidence="4">The sequence shown here is derived from an EMBL/GenBank/DDBJ whole genome shotgun (WGS) entry which is preliminary data.</text>
</comment>
<keyword evidence="5" id="KW-1185">Reference proteome</keyword>
<keyword evidence="2" id="KW-1133">Transmembrane helix</keyword>
<sequence>MTSATAQDTAAAAPARPVARMAWLDALRGFAALVVAYFHLQTYVLDKPYDLVFAGRLDLGRYGVLLFFLVSGYVIMMSLERYGSLRRFWVGRIFRIYPALLLTAVLMLVVIAAGVRPLSRYFRDEPVAAVLGHATMLQELLGVPSLVNVFWTLSYEMVFYLVISGLFVLGWHRRIAWWAIGLAVFCLVAGRFLPRDLLSGDDLQHVTAAAVAVTLVLAGSVAAYVSGRRSAAVAAAAAGVGMLLLPALNGAAAPDSHAPAGSWRALSFLTVMLAGTVVYAAHHGRMSRRAAAAVLGTVLAVQLAVDWVHTPQQWQTAEQAMGLRLITCTTLLAVVATFALGFALRHRRVPTWLAWLGRVSYSIYLLHPLVRVTLPELWPGADDYPFAGQLAVGAVYLAATLLAAWAAYHLVERPGQRLGKRVSVWLDARLPADRCVRTPAGPAAPEVPTARTEAQPRDLRSRV</sequence>
<feature type="transmembrane region" description="Helical" evidence="2">
    <location>
        <begin position="149"/>
        <end position="168"/>
    </location>
</feature>
<dbReference type="GO" id="GO:0016020">
    <property type="term" value="C:membrane"/>
    <property type="evidence" value="ECO:0007669"/>
    <property type="project" value="TreeGrafter"/>
</dbReference>
<feature type="transmembrane region" description="Helical" evidence="2">
    <location>
        <begin position="59"/>
        <end position="76"/>
    </location>
</feature>
<gene>
    <name evidence="4" type="ORF">Sya03_40100</name>
</gene>
<protein>
    <recommendedName>
        <fullName evidence="3">Acyltransferase 3 domain-containing protein</fullName>
    </recommendedName>
</protein>
<dbReference type="GO" id="GO:0000271">
    <property type="term" value="P:polysaccharide biosynthetic process"/>
    <property type="evidence" value="ECO:0007669"/>
    <property type="project" value="TreeGrafter"/>
</dbReference>
<feature type="transmembrane region" description="Helical" evidence="2">
    <location>
        <begin position="21"/>
        <end position="39"/>
    </location>
</feature>
<evidence type="ECO:0000256" key="1">
    <source>
        <dbReference type="SAM" id="MobiDB-lite"/>
    </source>
</evidence>
<evidence type="ECO:0000313" key="4">
    <source>
        <dbReference type="EMBL" id="GIJ04658.1"/>
    </source>
</evidence>
<evidence type="ECO:0000313" key="5">
    <source>
        <dbReference type="Proteomes" id="UP000652013"/>
    </source>
</evidence>
<evidence type="ECO:0000256" key="2">
    <source>
        <dbReference type="SAM" id="Phobius"/>
    </source>
</evidence>
<organism evidence="4 5">
    <name type="scientific">Spirilliplanes yamanashiensis</name>
    <dbReference type="NCBI Taxonomy" id="42233"/>
    <lineage>
        <taxon>Bacteria</taxon>
        <taxon>Bacillati</taxon>
        <taxon>Actinomycetota</taxon>
        <taxon>Actinomycetes</taxon>
        <taxon>Micromonosporales</taxon>
        <taxon>Micromonosporaceae</taxon>
        <taxon>Spirilliplanes</taxon>
    </lineage>
</organism>